<dbReference type="NCBIfam" id="NF037995">
    <property type="entry name" value="TRAP_S1"/>
    <property type="match status" value="1"/>
</dbReference>
<protein>
    <submittedName>
        <fullName evidence="2">Uncharacterized protein</fullName>
    </submittedName>
</protein>
<name>A0A381QY75_9ZZZZ</name>
<dbReference type="PANTHER" id="PTHR33376">
    <property type="match status" value="1"/>
</dbReference>
<evidence type="ECO:0000313" key="2">
    <source>
        <dbReference type="EMBL" id="SUZ83498.1"/>
    </source>
</evidence>
<keyword evidence="1" id="KW-0732">Signal</keyword>
<evidence type="ECO:0000256" key="1">
    <source>
        <dbReference type="ARBA" id="ARBA00022729"/>
    </source>
</evidence>
<dbReference type="Pfam" id="PF03480">
    <property type="entry name" value="DctP"/>
    <property type="match status" value="1"/>
</dbReference>
<organism evidence="2">
    <name type="scientific">marine metagenome</name>
    <dbReference type="NCBI Taxonomy" id="408172"/>
    <lineage>
        <taxon>unclassified sequences</taxon>
        <taxon>metagenomes</taxon>
        <taxon>ecological metagenomes</taxon>
    </lineage>
</organism>
<dbReference type="Gene3D" id="3.40.190.170">
    <property type="entry name" value="Bacterial extracellular solute-binding protein, family 7"/>
    <property type="match status" value="1"/>
</dbReference>
<dbReference type="InterPro" id="IPR038404">
    <property type="entry name" value="TRAP_DctP_sf"/>
</dbReference>
<dbReference type="GO" id="GO:0055085">
    <property type="term" value="P:transmembrane transport"/>
    <property type="evidence" value="ECO:0007669"/>
    <property type="project" value="InterPro"/>
</dbReference>
<reference evidence="2" key="1">
    <citation type="submission" date="2018-05" db="EMBL/GenBank/DDBJ databases">
        <authorList>
            <person name="Lanie J.A."/>
            <person name="Ng W.-L."/>
            <person name="Kazmierczak K.M."/>
            <person name="Andrzejewski T.M."/>
            <person name="Davidsen T.M."/>
            <person name="Wayne K.J."/>
            <person name="Tettelin H."/>
            <person name="Glass J.I."/>
            <person name="Rusch D."/>
            <person name="Podicherti R."/>
            <person name="Tsui H.-C.T."/>
            <person name="Winkler M.E."/>
        </authorList>
    </citation>
    <scope>NUCLEOTIDE SEQUENCE</scope>
</reference>
<sequence>MAMTDRTWTRRGVITTLVAAAAGVPFLPRGRSREGSGGVVLRFTSHVPQSHGFFPVFNNFFERVEEETEGRLRIEPMWSGLLHGPLDGFKACNTGLTDYTHGYITYQPGSFHLMHGLQLPFVFPDSPVASLVAEELYPTFFKSEYEAMGVYLATCDSTSPYQVISREPVLTLEDLRGLKIRTTGGIVAEIYRDLGAVPVVMAAAEVYPAFQRGILDAVSLGVPDIASYRLQEVGKFLTRVNLNVTVLQYALNQRSFDALPDDLRQQFVDLLRIRSQMCAQDYYSGPVEDEAYAELRAGRCEILDLEPAERERWREALQPLRDRFIAENEAKGRPASEMLQEMERLSALYSPLSREEIMVRVTDNPIQGLIDL</sequence>
<gene>
    <name evidence="2" type="ORF">METZ01_LOCUS36352</name>
</gene>
<dbReference type="AlphaFoldDB" id="A0A381QY75"/>
<accession>A0A381QY75</accession>
<dbReference type="InterPro" id="IPR018389">
    <property type="entry name" value="DctP_fam"/>
</dbReference>
<proteinExistence type="predicted"/>
<dbReference type="EMBL" id="UINC01001553">
    <property type="protein sequence ID" value="SUZ83498.1"/>
    <property type="molecule type" value="Genomic_DNA"/>
</dbReference>
<dbReference type="PANTHER" id="PTHR33376:SF15">
    <property type="entry name" value="BLL6794 PROTEIN"/>
    <property type="match status" value="1"/>
</dbReference>